<protein>
    <submittedName>
        <fullName evidence="1">Inactive serine/threonine-protein kinase gdt1</fullName>
    </submittedName>
</protein>
<reference evidence="1" key="2">
    <citation type="journal article" date="2023" name="BMC Genomics">
        <title>Pest status, molecular evolution, and epigenetic factors derived from the genome assembly of Frankliniella fusca, a thysanopteran phytovirus vector.</title>
        <authorList>
            <person name="Catto M.A."/>
            <person name="Labadie P.E."/>
            <person name="Jacobson A.L."/>
            <person name="Kennedy G.G."/>
            <person name="Srinivasan R."/>
            <person name="Hunt B.G."/>
        </authorList>
    </citation>
    <scope>NUCLEOTIDE SEQUENCE</scope>
    <source>
        <strain evidence="1">PL_HMW_Pooled</strain>
    </source>
</reference>
<keyword evidence="1" id="KW-0418">Kinase</keyword>
<reference evidence="1" key="1">
    <citation type="submission" date="2021-07" db="EMBL/GenBank/DDBJ databases">
        <authorList>
            <person name="Catto M.A."/>
            <person name="Jacobson A."/>
            <person name="Kennedy G."/>
            <person name="Labadie P."/>
            <person name="Hunt B.G."/>
            <person name="Srinivasan R."/>
        </authorList>
    </citation>
    <scope>NUCLEOTIDE SEQUENCE</scope>
    <source>
        <strain evidence="1">PL_HMW_Pooled</strain>
        <tissue evidence="1">Head</tissue>
    </source>
</reference>
<keyword evidence="1" id="KW-0808">Transferase</keyword>
<organism evidence="1 2">
    <name type="scientific">Frankliniella fusca</name>
    <dbReference type="NCBI Taxonomy" id="407009"/>
    <lineage>
        <taxon>Eukaryota</taxon>
        <taxon>Metazoa</taxon>
        <taxon>Ecdysozoa</taxon>
        <taxon>Arthropoda</taxon>
        <taxon>Hexapoda</taxon>
        <taxon>Insecta</taxon>
        <taxon>Pterygota</taxon>
        <taxon>Neoptera</taxon>
        <taxon>Paraneoptera</taxon>
        <taxon>Thysanoptera</taxon>
        <taxon>Terebrantia</taxon>
        <taxon>Thripoidea</taxon>
        <taxon>Thripidae</taxon>
        <taxon>Frankliniella</taxon>
    </lineage>
</organism>
<dbReference type="Proteomes" id="UP001219518">
    <property type="component" value="Unassembled WGS sequence"/>
</dbReference>
<comment type="caution">
    <text evidence="1">The sequence shown here is derived from an EMBL/GenBank/DDBJ whole genome shotgun (WGS) entry which is preliminary data.</text>
</comment>
<evidence type="ECO:0000313" key="1">
    <source>
        <dbReference type="EMBL" id="KAK3922107.1"/>
    </source>
</evidence>
<dbReference type="AlphaFoldDB" id="A0AAE1HIW3"/>
<keyword evidence="2" id="KW-1185">Reference proteome</keyword>
<evidence type="ECO:0000313" key="2">
    <source>
        <dbReference type="Proteomes" id="UP001219518"/>
    </source>
</evidence>
<dbReference type="EMBL" id="JAHWGI010001065">
    <property type="protein sequence ID" value="KAK3922107.1"/>
    <property type="molecule type" value="Genomic_DNA"/>
</dbReference>
<dbReference type="GO" id="GO:0016301">
    <property type="term" value="F:kinase activity"/>
    <property type="evidence" value="ECO:0007669"/>
    <property type="project" value="UniProtKB-KW"/>
</dbReference>
<proteinExistence type="predicted"/>
<name>A0AAE1HIW3_9NEOP</name>
<accession>A0AAE1HIW3</accession>
<sequence>MMSNTIFKNNCWLGIQFHIVFQEAPDASLIFRKECYQAQSIVPCHNFRIYLHLLLQFCDKFKITNTTY</sequence>
<gene>
    <name evidence="1" type="ORF">KUF71_011283</name>
</gene>